<reference evidence="2 3" key="1">
    <citation type="submission" date="2018-01" db="EMBL/GenBank/DDBJ databases">
        <title>Co-occurrence of chitin degradation, pigmentation and bioactivity in marine Pseudoalteromonas.</title>
        <authorList>
            <person name="Paulsen S."/>
            <person name="Gram L."/>
            <person name="Machado H."/>
        </authorList>
    </citation>
    <scope>NUCLEOTIDE SEQUENCE [LARGE SCALE GENOMIC DNA]</scope>
    <source>
        <strain evidence="2 3">S3663</strain>
    </source>
</reference>
<gene>
    <name evidence="2" type="ORF">C1E24_09810</name>
</gene>
<dbReference type="AlphaFoldDB" id="A0A5R9Q1R7"/>
<proteinExistence type="predicted"/>
<feature type="transmembrane region" description="Helical" evidence="1">
    <location>
        <begin position="42"/>
        <end position="58"/>
    </location>
</feature>
<protein>
    <submittedName>
        <fullName evidence="2">Uncharacterized protein</fullName>
    </submittedName>
</protein>
<dbReference type="RefSeq" id="WP_138480958.1">
    <property type="nucleotide sequence ID" value="NZ_PPSW01000014.1"/>
</dbReference>
<evidence type="ECO:0000313" key="2">
    <source>
        <dbReference type="EMBL" id="TLX47091.1"/>
    </source>
</evidence>
<feature type="transmembrane region" description="Helical" evidence="1">
    <location>
        <begin position="64"/>
        <end position="82"/>
    </location>
</feature>
<evidence type="ECO:0000313" key="3">
    <source>
        <dbReference type="Proteomes" id="UP000309186"/>
    </source>
</evidence>
<evidence type="ECO:0000256" key="1">
    <source>
        <dbReference type="SAM" id="Phobius"/>
    </source>
</evidence>
<dbReference type="Proteomes" id="UP000309186">
    <property type="component" value="Unassembled WGS sequence"/>
</dbReference>
<sequence length="100" mass="11504">MKIHCPKCNAEMSQKKIDKLKKQEVILCRGCSTYLRIHRKSIPFIMSIIGGVVGVYGASRGFEAVELTVFMSIFSLFFYFIFTRFIGVYYKLEEVDSNDA</sequence>
<comment type="caution">
    <text evidence="2">The sequence shown here is derived from an EMBL/GenBank/DDBJ whole genome shotgun (WGS) entry which is preliminary data.</text>
</comment>
<keyword evidence="1" id="KW-1133">Transmembrane helix</keyword>
<name>A0A5R9Q1R7_9GAMM</name>
<dbReference type="EMBL" id="PPSW01000014">
    <property type="protein sequence ID" value="TLX47091.1"/>
    <property type="molecule type" value="Genomic_DNA"/>
</dbReference>
<organism evidence="2 3">
    <name type="scientific">Pseudoalteromonas phenolica</name>
    <dbReference type="NCBI Taxonomy" id="161398"/>
    <lineage>
        <taxon>Bacteria</taxon>
        <taxon>Pseudomonadati</taxon>
        <taxon>Pseudomonadota</taxon>
        <taxon>Gammaproteobacteria</taxon>
        <taxon>Alteromonadales</taxon>
        <taxon>Pseudoalteromonadaceae</taxon>
        <taxon>Pseudoalteromonas</taxon>
    </lineage>
</organism>
<keyword evidence="1" id="KW-0812">Transmembrane</keyword>
<accession>A0A5R9Q1R7</accession>
<keyword evidence="1" id="KW-0472">Membrane</keyword>